<dbReference type="AlphaFoldDB" id="D0W9P0"/>
<accession>D0W9P0</accession>
<evidence type="ECO:0000313" key="2">
    <source>
        <dbReference type="Proteomes" id="UP000003843"/>
    </source>
</evidence>
<evidence type="ECO:0000313" key="1">
    <source>
        <dbReference type="EMBL" id="EEZ75698.1"/>
    </source>
</evidence>
<comment type="caution">
    <text evidence="1">The sequence shown here is derived from an EMBL/GenBank/DDBJ whole genome shotgun (WGS) entry which is preliminary data.</text>
</comment>
<proteinExistence type="predicted"/>
<dbReference type="Proteomes" id="UP000003843">
    <property type="component" value="Unassembled WGS sequence"/>
</dbReference>
<organism evidence="1 2">
    <name type="scientific">Neisseria lactamica ATCC 23970</name>
    <dbReference type="NCBI Taxonomy" id="546265"/>
    <lineage>
        <taxon>Bacteria</taxon>
        <taxon>Pseudomonadati</taxon>
        <taxon>Pseudomonadota</taxon>
        <taxon>Betaproteobacteria</taxon>
        <taxon>Neisseriales</taxon>
        <taxon>Neisseriaceae</taxon>
        <taxon>Neisseria</taxon>
    </lineage>
</organism>
<dbReference type="EMBL" id="ACEQ02000013">
    <property type="protein sequence ID" value="EEZ75698.1"/>
    <property type="molecule type" value="Genomic_DNA"/>
</dbReference>
<reference evidence="1 2" key="1">
    <citation type="submission" date="2009-10" db="EMBL/GenBank/DDBJ databases">
        <authorList>
            <person name="Weinstock G."/>
            <person name="Sodergren E."/>
            <person name="Clifton S."/>
            <person name="Fulton L."/>
            <person name="Fulton B."/>
            <person name="Courtney L."/>
            <person name="Fronick C."/>
            <person name="Harrison M."/>
            <person name="Strong C."/>
            <person name="Farmer C."/>
            <person name="Delahaunty K."/>
            <person name="Markovic C."/>
            <person name="Hall O."/>
            <person name="Minx P."/>
            <person name="Tomlinson C."/>
            <person name="Mitreva M."/>
            <person name="Nelson J."/>
            <person name="Hou S."/>
            <person name="Wollam A."/>
            <person name="Pepin K.H."/>
            <person name="Johnson M."/>
            <person name="Bhonagiri V."/>
            <person name="Nash W.E."/>
            <person name="Warren W."/>
            <person name="Chinwalla A."/>
            <person name="Mardis E.R."/>
            <person name="Wilson R.K."/>
        </authorList>
    </citation>
    <scope>NUCLEOTIDE SEQUENCE [LARGE SCALE GENOMIC DNA]</scope>
    <source>
        <strain evidence="1 2">ATCC 23970</strain>
    </source>
</reference>
<sequence length="50" mass="5677">MLPIFRNKPANGQMPSEAFRRHFPVKKPHLMAGAVSIFGLKLICPGRIRF</sequence>
<gene>
    <name evidence="1" type="ORF">NEILACOT_04253</name>
</gene>
<name>D0W9P0_NEILA</name>
<protein>
    <submittedName>
        <fullName evidence="1">Uncharacterized protein</fullName>
    </submittedName>
</protein>